<dbReference type="Pfam" id="PF03099">
    <property type="entry name" value="BPL_LplA_LipB"/>
    <property type="match status" value="1"/>
</dbReference>
<evidence type="ECO:0000256" key="1">
    <source>
        <dbReference type="ARBA" id="ARBA00022598"/>
    </source>
</evidence>
<dbReference type="EMBL" id="QICB01000005">
    <property type="protein sequence ID" value="RNL19486.1"/>
    <property type="molecule type" value="Genomic_DNA"/>
</dbReference>
<dbReference type="CDD" id="cd16442">
    <property type="entry name" value="BPL"/>
    <property type="match status" value="1"/>
</dbReference>
<dbReference type="GO" id="GO:0005737">
    <property type="term" value="C:cytoplasm"/>
    <property type="evidence" value="ECO:0007669"/>
    <property type="project" value="TreeGrafter"/>
</dbReference>
<sequence>MRFSVITKDVTGSTNDDVWELAAQGAPAGIVVAARRQRTGRGQWGRVWMSPEGGLYFSVLMRPGTPERTWPAYSKAFAEAVAAVLRAECGVDSDVIRVKAPNDVVCDAGKLCGISLESRNGAIVVGVGVNVFHSARPIVTDGRNEPAYVCDIAADYIAPSERALDDLLGRLLDSFAVVMEGPVE</sequence>
<keyword evidence="1 3" id="KW-0436">Ligase</keyword>
<dbReference type="PANTHER" id="PTHR12835:SF5">
    <property type="entry name" value="BIOTIN--PROTEIN LIGASE"/>
    <property type="match status" value="1"/>
</dbReference>
<evidence type="ECO:0000313" key="3">
    <source>
        <dbReference type="EMBL" id="RNL19486.1"/>
    </source>
</evidence>
<organism evidence="3 4">
    <name type="scientific">Slackia faecicanis</name>
    <dbReference type="NCBI Taxonomy" id="255723"/>
    <lineage>
        <taxon>Bacteria</taxon>
        <taxon>Bacillati</taxon>
        <taxon>Actinomycetota</taxon>
        <taxon>Coriobacteriia</taxon>
        <taxon>Eggerthellales</taxon>
        <taxon>Eggerthellaceae</taxon>
        <taxon>Slackia</taxon>
    </lineage>
</organism>
<dbReference type="PANTHER" id="PTHR12835">
    <property type="entry name" value="BIOTIN PROTEIN LIGASE"/>
    <property type="match status" value="1"/>
</dbReference>
<dbReference type="Gene3D" id="3.30.930.10">
    <property type="entry name" value="Bira Bifunctional Protein, Domain 2"/>
    <property type="match status" value="1"/>
</dbReference>
<name>A0A3N0AEA8_9ACTN</name>
<dbReference type="InterPro" id="IPR004408">
    <property type="entry name" value="Biotin_CoA_COase_ligase"/>
</dbReference>
<dbReference type="Proteomes" id="UP000267368">
    <property type="component" value="Unassembled WGS sequence"/>
</dbReference>
<accession>A0A3N0AEA8</accession>
<comment type="caution">
    <text evidence="3">The sequence shown here is derived from an EMBL/GenBank/DDBJ whole genome shotgun (WGS) entry which is preliminary data.</text>
</comment>
<dbReference type="OrthoDB" id="9807064at2"/>
<gene>
    <name evidence="3" type="ORF">DMP07_06840</name>
</gene>
<dbReference type="InterPro" id="IPR045864">
    <property type="entry name" value="aa-tRNA-synth_II/BPL/LPL"/>
</dbReference>
<proteinExistence type="predicted"/>
<evidence type="ECO:0000259" key="2">
    <source>
        <dbReference type="PROSITE" id="PS51733"/>
    </source>
</evidence>
<dbReference type="PROSITE" id="PS51733">
    <property type="entry name" value="BPL_LPL_CATALYTIC"/>
    <property type="match status" value="1"/>
</dbReference>
<reference evidence="4" key="1">
    <citation type="submission" date="2018-05" db="EMBL/GenBank/DDBJ databases">
        <title>Genome Sequencing of selected type strains of the family Eggerthellaceae.</title>
        <authorList>
            <person name="Danylec N."/>
            <person name="Stoll D.A."/>
            <person name="Doetsch A."/>
            <person name="Huch M."/>
        </authorList>
    </citation>
    <scope>NUCLEOTIDE SEQUENCE [LARGE SCALE GENOMIC DNA]</scope>
    <source>
        <strain evidence="4">DSM 17537</strain>
    </source>
</reference>
<dbReference type="NCBIfam" id="TIGR00121">
    <property type="entry name" value="birA_ligase"/>
    <property type="match status" value="1"/>
</dbReference>
<dbReference type="SUPFAM" id="SSF55681">
    <property type="entry name" value="Class II aaRS and biotin synthetases"/>
    <property type="match status" value="1"/>
</dbReference>
<dbReference type="AlphaFoldDB" id="A0A3N0AEA8"/>
<keyword evidence="4" id="KW-1185">Reference proteome</keyword>
<dbReference type="GO" id="GO:0004077">
    <property type="term" value="F:biotin--[biotin carboxyl-carrier protein] ligase activity"/>
    <property type="evidence" value="ECO:0007669"/>
    <property type="project" value="InterPro"/>
</dbReference>
<evidence type="ECO:0000313" key="4">
    <source>
        <dbReference type="Proteomes" id="UP000267368"/>
    </source>
</evidence>
<protein>
    <submittedName>
        <fullName evidence="3">Biotin--[acetyl-CoA-carboxylase] ligase</fullName>
    </submittedName>
</protein>
<dbReference type="InterPro" id="IPR004143">
    <property type="entry name" value="BPL_LPL_catalytic"/>
</dbReference>
<feature type="domain" description="BPL/LPL catalytic" evidence="2">
    <location>
        <begin position="1"/>
        <end position="183"/>
    </location>
</feature>